<dbReference type="Proteomes" id="UP001519460">
    <property type="component" value="Unassembled WGS sequence"/>
</dbReference>
<evidence type="ECO:0000313" key="1">
    <source>
        <dbReference type="EMBL" id="KAK7482789.1"/>
    </source>
</evidence>
<name>A0ABD0K6N3_9CAEN</name>
<gene>
    <name evidence="1" type="ORF">BaRGS_00025955</name>
</gene>
<keyword evidence="2" id="KW-1185">Reference proteome</keyword>
<dbReference type="EMBL" id="JACVVK020000238">
    <property type="protein sequence ID" value="KAK7482789.1"/>
    <property type="molecule type" value="Genomic_DNA"/>
</dbReference>
<protein>
    <submittedName>
        <fullName evidence="1">Uncharacterized protein</fullName>
    </submittedName>
</protein>
<reference evidence="1 2" key="1">
    <citation type="journal article" date="2023" name="Sci. Data">
        <title>Genome assembly of the Korean intertidal mud-creeper Batillaria attramentaria.</title>
        <authorList>
            <person name="Patra A.K."/>
            <person name="Ho P.T."/>
            <person name="Jun S."/>
            <person name="Lee S.J."/>
            <person name="Kim Y."/>
            <person name="Won Y.J."/>
        </authorList>
    </citation>
    <scope>NUCLEOTIDE SEQUENCE [LARGE SCALE GENOMIC DNA]</scope>
    <source>
        <strain evidence="1">Wonlab-2016</strain>
    </source>
</reference>
<organism evidence="1 2">
    <name type="scientific">Batillaria attramentaria</name>
    <dbReference type="NCBI Taxonomy" id="370345"/>
    <lineage>
        <taxon>Eukaryota</taxon>
        <taxon>Metazoa</taxon>
        <taxon>Spiralia</taxon>
        <taxon>Lophotrochozoa</taxon>
        <taxon>Mollusca</taxon>
        <taxon>Gastropoda</taxon>
        <taxon>Caenogastropoda</taxon>
        <taxon>Sorbeoconcha</taxon>
        <taxon>Cerithioidea</taxon>
        <taxon>Batillariidae</taxon>
        <taxon>Batillaria</taxon>
    </lineage>
</organism>
<sequence length="102" mass="11409">MGKIPVFVYFRFRLVSHGLYGQNRVVNCGLQLGMGKLPISTFGFGLFPWNGSTDVVASRIAYTWFLLSFSARVTWNAGKLRLAKPCGCPVPGRTWPSVILRR</sequence>
<accession>A0ABD0K6N3</accession>
<dbReference type="AlphaFoldDB" id="A0ABD0K6N3"/>
<comment type="caution">
    <text evidence="1">The sequence shown here is derived from an EMBL/GenBank/DDBJ whole genome shotgun (WGS) entry which is preliminary data.</text>
</comment>
<proteinExistence type="predicted"/>
<evidence type="ECO:0000313" key="2">
    <source>
        <dbReference type="Proteomes" id="UP001519460"/>
    </source>
</evidence>